<dbReference type="SMART" id="SM00368">
    <property type="entry name" value="LRR_RI"/>
    <property type="match status" value="8"/>
</dbReference>
<organism evidence="3 4">
    <name type="scientific">Pomacea canaliculata</name>
    <name type="common">Golden apple snail</name>
    <dbReference type="NCBI Taxonomy" id="400727"/>
    <lineage>
        <taxon>Eukaryota</taxon>
        <taxon>Metazoa</taxon>
        <taxon>Spiralia</taxon>
        <taxon>Lophotrochozoa</taxon>
        <taxon>Mollusca</taxon>
        <taxon>Gastropoda</taxon>
        <taxon>Caenogastropoda</taxon>
        <taxon>Architaenioglossa</taxon>
        <taxon>Ampullarioidea</taxon>
        <taxon>Ampullariidae</taxon>
        <taxon>Pomacea</taxon>
    </lineage>
</organism>
<keyword evidence="1" id="KW-0106">Calcium</keyword>
<feature type="domain" description="EF-hand" evidence="2">
    <location>
        <begin position="352"/>
        <end position="383"/>
    </location>
</feature>
<dbReference type="PANTHER" id="PTHR24114">
    <property type="entry name" value="LEUCINE RICH REPEAT FAMILY PROTEIN"/>
    <property type="match status" value="1"/>
</dbReference>
<dbReference type="Gene3D" id="3.80.10.10">
    <property type="entry name" value="Ribonuclease Inhibitor"/>
    <property type="match status" value="1"/>
</dbReference>
<dbReference type="SMART" id="SM00054">
    <property type="entry name" value="EFh"/>
    <property type="match status" value="2"/>
</dbReference>
<dbReference type="Pfam" id="PF13499">
    <property type="entry name" value="EF-hand_7"/>
    <property type="match status" value="1"/>
</dbReference>
<evidence type="ECO:0000313" key="4">
    <source>
        <dbReference type="Proteomes" id="UP000245119"/>
    </source>
</evidence>
<sequence length="471" mass="52962">MRIASQGETYLAACRLAGVIPVSCFVKHLHDKDLVVRFRNLGPSEVKAMCDPLKANIQVQTLDLKGNWIQESGCHYVTKMMTDNISLSELVLSENKIGNQGVIALCAVLCRSDMICKLDLSGNSLGDSAAEAICDLLTKNSSLKHLFLKHNRFEQRAAFYFKHALSHNITLETLDLSWNCFSTRSVTLVAKGVQNNTGLRCLNFSMNGVGHDGAQYLGRALRVNRTLQHLDICFGRIPEDGCRYLAASLEINDVLQGLKISNNPIGSDGAMDLLMAVARNNASSITYLEMSVSETFRKLELRMKDARTFNIVHAGYKRKAGPSEGQKSETGDWWVRDPMTKLRNYMKENGYRLIDLFRDFDKDSNNTISREEFIIGVEQAGINLTEGQIDDLIKRLDKDKSGTVDFWELLEGDREHRILYKKWMERKKRMSRKASDVVITSRSKAAHREAPKADTPHTVINLFSDGQMTSA</sequence>
<dbReference type="AlphaFoldDB" id="A0A2T7NZ53"/>
<feature type="domain" description="EF-hand" evidence="2">
    <location>
        <begin position="384"/>
        <end position="419"/>
    </location>
</feature>
<dbReference type="Gene3D" id="1.10.238.10">
    <property type="entry name" value="EF-hand"/>
    <property type="match status" value="1"/>
</dbReference>
<accession>A0A2T7NZ53</accession>
<dbReference type="PANTHER" id="PTHR24114:SF2">
    <property type="entry name" value="F-BOX DOMAIN-CONTAINING PROTEIN-RELATED"/>
    <property type="match status" value="1"/>
</dbReference>
<dbReference type="GO" id="GO:0005509">
    <property type="term" value="F:calcium ion binding"/>
    <property type="evidence" value="ECO:0007669"/>
    <property type="project" value="InterPro"/>
</dbReference>
<dbReference type="Proteomes" id="UP000245119">
    <property type="component" value="Linkage Group LG8"/>
</dbReference>
<dbReference type="SUPFAM" id="SSF47473">
    <property type="entry name" value="EF-hand"/>
    <property type="match status" value="1"/>
</dbReference>
<dbReference type="InterPro" id="IPR002048">
    <property type="entry name" value="EF_hand_dom"/>
</dbReference>
<evidence type="ECO:0000259" key="2">
    <source>
        <dbReference type="PROSITE" id="PS50222"/>
    </source>
</evidence>
<dbReference type="Pfam" id="PF13516">
    <property type="entry name" value="LRR_6"/>
    <property type="match status" value="4"/>
</dbReference>
<proteinExistence type="predicted"/>
<dbReference type="OrthoDB" id="76105at2759"/>
<dbReference type="InterPro" id="IPR001611">
    <property type="entry name" value="Leu-rich_rpt"/>
</dbReference>
<dbReference type="PROSITE" id="PS00018">
    <property type="entry name" value="EF_HAND_1"/>
    <property type="match status" value="2"/>
</dbReference>
<dbReference type="CDD" id="cd00051">
    <property type="entry name" value="EFh"/>
    <property type="match status" value="1"/>
</dbReference>
<comment type="caution">
    <text evidence="3">The sequence shown here is derived from an EMBL/GenBank/DDBJ whole genome shotgun (WGS) entry which is preliminary data.</text>
</comment>
<dbReference type="InterPro" id="IPR011992">
    <property type="entry name" value="EF-hand-dom_pair"/>
</dbReference>
<evidence type="ECO:0000256" key="1">
    <source>
        <dbReference type="ARBA" id="ARBA00022837"/>
    </source>
</evidence>
<dbReference type="PROSITE" id="PS50222">
    <property type="entry name" value="EF_HAND_2"/>
    <property type="match status" value="2"/>
</dbReference>
<keyword evidence="4" id="KW-1185">Reference proteome</keyword>
<dbReference type="InterPro" id="IPR018247">
    <property type="entry name" value="EF_Hand_1_Ca_BS"/>
</dbReference>
<name>A0A2T7NZ53_POMCA</name>
<reference evidence="3 4" key="1">
    <citation type="submission" date="2018-04" db="EMBL/GenBank/DDBJ databases">
        <title>The genome of golden apple snail Pomacea canaliculata provides insight into stress tolerance and invasive adaptation.</title>
        <authorList>
            <person name="Liu C."/>
            <person name="Liu B."/>
            <person name="Ren Y."/>
            <person name="Zhang Y."/>
            <person name="Wang H."/>
            <person name="Li S."/>
            <person name="Jiang F."/>
            <person name="Yin L."/>
            <person name="Zhang G."/>
            <person name="Qian W."/>
            <person name="Fan W."/>
        </authorList>
    </citation>
    <scope>NUCLEOTIDE SEQUENCE [LARGE SCALE GENOMIC DNA]</scope>
    <source>
        <strain evidence="3">SZHN2017</strain>
        <tissue evidence="3">Muscle</tissue>
    </source>
</reference>
<dbReference type="EMBL" id="PZQS01000008">
    <property type="protein sequence ID" value="PVD26454.1"/>
    <property type="molecule type" value="Genomic_DNA"/>
</dbReference>
<protein>
    <recommendedName>
        <fullName evidence="2">EF-hand domain-containing protein</fullName>
    </recommendedName>
</protein>
<dbReference type="InterPro" id="IPR032675">
    <property type="entry name" value="LRR_dom_sf"/>
</dbReference>
<dbReference type="SUPFAM" id="SSF52047">
    <property type="entry name" value="RNI-like"/>
    <property type="match status" value="1"/>
</dbReference>
<evidence type="ECO:0000313" key="3">
    <source>
        <dbReference type="EMBL" id="PVD26454.1"/>
    </source>
</evidence>
<gene>
    <name evidence="3" type="ORF">C0Q70_14131</name>
</gene>
<dbReference type="InterPro" id="IPR052394">
    <property type="entry name" value="LRR-containing"/>
</dbReference>